<evidence type="ECO:0000259" key="3">
    <source>
        <dbReference type="Pfam" id="PF16344"/>
    </source>
</evidence>
<dbReference type="Gene3D" id="3.55.50.30">
    <property type="match status" value="1"/>
</dbReference>
<dbReference type="InterPro" id="IPR006860">
    <property type="entry name" value="FecR"/>
</dbReference>
<dbReference type="OrthoDB" id="1097347at2"/>
<dbReference type="PANTHER" id="PTHR30273:SF2">
    <property type="entry name" value="PROTEIN FECR"/>
    <property type="match status" value="1"/>
</dbReference>
<evidence type="ECO:0008006" key="6">
    <source>
        <dbReference type="Google" id="ProtNLM"/>
    </source>
</evidence>
<comment type="caution">
    <text evidence="4">The sequence shown here is derived from an EMBL/GenBank/DDBJ whole genome shotgun (WGS) entry which is preliminary data.</text>
</comment>
<dbReference type="STRING" id="1642818.AWE51_05085"/>
<dbReference type="InterPro" id="IPR032508">
    <property type="entry name" value="FecR_C"/>
</dbReference>
<gene>
    <name evidence="4" type="ORF">AWE51_05085</name>
</gene>
<reference evidence="4 5" key="1">
    <citation type="submission" date="2016-01" db="EMBL/GenBank/DDBJ databases">
        <title>The draft genome sequence of Aquimarina sp. RZW4-3-2.</title>
        <authorList>
            <person name="Wang Y."/>
        </authorList>
    </citation>
    <scope>NUCLEOTIDE SEQUENCE [LARGE SCALE GENOMIC DNA]</scope>
    <source>
        <strain evidence="4 5">RZW4-3-2</strain>
    </source>
</reference>
<dbReference type="PIRSF" id="PIRSF018266">
    <property type="entry name" value="FecR"/>
    <property type="match status" value="1"/>
</dbReference>
<dbReference type="GO" id="GO:0016989">
    <property type="term" value="F:sigma factor antagonist activity"/>
    <property type="evidence" value="ECO:0007669"/>
    <property type="project" value="TreeGrafter"/>
</dbReference>
<organism evidence="4 5">
    <name type="scientific">Aquimarina aggregata</name>
    <dbReference type="NCBI Taxonomy" id="1642818"/>
    <lineage>
        <taxon>Bacteria</taxon>
        <taxon>Pseudomonadati</taxon>
        <taxon>Bacteroidota</taxon>
        <taxon>Flavobacteriia</taxon>
        <taxon>Flavobacteriales</taxon>
        <taxon>Flavobacteriaceae</taxon>
        <taxon>Aquimarina</taxon>
    </lineage>
</organism>
<sequence length="306" mass="34754">MDKENLIKKWLSDELTTEEWEAFRRLDDYKSHVKILEGAQNFKASEVSEVASLDDLYAKLDKQQISSFKEKDSNTWYKPLLRIAAILVLLLGIGSFFFMDNGTRNFETLISEKTSVALPDASTVMLNSKSKIAFNEDKWGDKREVVLDGEAFFKVAKGSKFDVVAGTGIVSVKGTQFNVKNRKGYFEVKCFEGLVNVQYNGQNKDLPAGSTLKIVNGTMTSDMTSDIFPNWLNNISSFKSVPLYEVINEFERQYDVVFSLENIDTSRIFTGGFVHTNLEDALKSITLPLDFTYNIDSDNHIRLYKK</sequence>
<dbReference type="EMBL" id="LQRT01000013">
    <property type="protein sequence ID" value="KZS40331.1"/>
    <property type="molecule type" value="Genomic_DNA"/>
</dbReference>
<feature type="domain" description="FecR protein" evidence="2">
    <location>
        <begin position="108"/>
        <end position="195"/>
    </location>
</feature>
<evidence type="ECO:0000259" key="2">
    <source>
        <dbReference type="Pfam" id="PF04773"/>
    </source>
</evidence>
<keyword evidence="5" id="KW-1185">Reference proteome</keyword>
<proteinExistence type="predicted"/>
<keyword evidence="1" id="KW-0812">Transmembrane</keyword>
<keyword evidence="1" id="KW-0472">Membrane</keyword>
<feature type="transmembrane region" description="Helical" evidence="1">
    <location>
        <begin position="79"/>
        <end position="99"/>
    </location>
</feature>
<keyword evidence="1" id="KW-1133">Transmembrane helix</keyword>
<dbReference type="Pfam" id="PF16344">
    <property type="entry name" value="FecR_C"/>
    <property type="match status" value="1"/>
</dbReference>
<dbReference type="Gene3D" id="2.60.120.1440">
    <property type="match status" value="1"/>
</dbReference>
<dbReference type="RefSeq" id="WP_066313810.1">
    <property type="nucleotide sequence ID" value="NZ_CANLSS010000018.1"/>
</dbReference>
<protein>
    <recommendedName>
        <fullName evidence="6">Anti-sigma factor</fullName>
    </recommendedName>
</protein>
<dbReference type="AlphaFoldDB" id="A0A163A7Z4"/>
<evidence type="ECO:0000256" key="1">
    <source>
        <dbReference type="SAM" id="Phobius"/>
    </source>
</evidence>
<evidence type="ECO:0000313" key="4">
    <source>
        <dbReference type="EMBL" id="KZS40331.1"/>
    </source>
</evidence>
<dbReference type="InterPro" id="IPR012373">
    <property type="entry name" value="Ferrdict_sens_TM"/>
</dbReference>
<feature type="domain" description="Protein FecR C-terminal" evidence="3">
    <location>
        <begin position="237"/>
        <end position="299"/>
    </location>
</feature>
<evidence type="ECO:0000313" key="5">
    <source>
        <dbReference type="Proteomes" id="UP000076715"/>
    </source>
</evidence>
<dbReference type="Proteomes" id="UP000076715">
    <property type="component" value="Unassembled WGS sequence"/>
</dbReference>
<dbReference type="Pfam" id="PF04773">
    <property type="entry name" value="FecR"/>
    <property type="match status" value="1"/>
</dbReference>
<accession>A0A163A7Z4</accession>
<dbReference type="PANTHER" id="PTHR30273">
    <property type="entry name" value="PERIPLASMIC SIGNAL SENSOR AND SIGMA FACTOR ACTIVATOR FECR-RELATED"/>
    <property type="match status" value="1"/>
</dbReference>
<name>A0A163A7Z4_9FLAO</name>